<dbReference type="Pfam" id="PF00497">
    <property type="entry name" value="SBP_bac_3"/>
    <property type="match status" value="1"/>
</dbReference>
<dbReference type="InterPro" id="IPR001991">
    <property type="entry name" value="Na-dicarboxylate_symporter"/>
</dbReference>
<dbReference type="SUPFAM" id="SSF53850">
    <property type="entry name" value="Periplasmic binding protein-like II"/>
    <property type="match status" value="1"/>
</dbReference>
<dbReference type="RefSeq" id="WP_264138607.1">
    <property type="nucleotide sequence ID" value="NZ_JAOYOD010000001.1"/>
</dbReference>
<feature type="transmembrane region" description="Helical" evidence="7">
    <location>
        <begin position="321"/>
        <end position="344"/>
    </location>
</feature>
<dbReference type="SMART" id="SM00062">
    <property type="entry name" value="PBPb"/>
    <property type="match status" value="1"/>
</dbReference>
<keyword evidence="5 7" id="KW-1133">Transmembrane helix</keyword>
<dbReference type="PANTHER" id="PTHR35936:SF19">
    <property type="entry name" value="AMINO-ACID-BINDING PROTEIN YXEM-RELATED"/>
    <property type="match status" value="1"/>
</dbReference>
<dbReference type="Pfam" id="PF00375">
    <property type="entry name" value="SDF"/>
    <property type="match status" value="1"/>
</dbReference>
<name>A0ABT3CW98_9BACT</name>
<protein>
    <submittedName>
        <fullName evidence="9">Cation:dicarboxylase symporter family transporter</fullName>
    </submittedName>
</protein>
<dbReference type="InterPro" id="IPR001638">
    <property type="entry name" value="Solute-binding_3/MltF_N"/>
</dbReference>
<keyword evidence="10" id="KW-1185">Reference proteome</keyword>
<evidence type="ECO:0000256" key="5">
    <source>
        <dbReference type="ARBA" id="ARBA00022989"/>
    </source>
</evidence>
<evidence type="ECO:0000256" key="7">
    <source>
        <dbReference type="SAM" id="Phobius"/>
    </source>
</evidence>
<feature type="transmembrane region" description="Helical" evidence="7">
    <location>
        <begin position="123"/>
        <end position="146"/>
    </location>
</feature>
<dbReference type="Proteomes" id="UP001300692">
    <property type="component" value="Unassembled WGS sequence"/>
</dbReference>
<dbReference type="Gene3D" id="3.40.190.10">
    <property type="entry name" value="Periplasmic binding protein-like II"/>
    <property type="match status" value="2"/>
</dbReference>
<feature type="transmembrane region" description="Helical" evidence="7">
    <location>
        <begin position="67"/>
        <end position="92"/>
    </location>
</feature>
<evidence type="ECO:0000256" key="1">
    <source>
        <dbReference type="ARBA" id="ARBA00004141"/>
    </source>
</evidence>
<organism evidence="9 10">
    <name type="scientific">Reichenbachiella ulvae</name>
    <dbReference type="NCBI Taxonomy" id="2980104"/>
    <lineage>
        <taxon>Bacteria</taxon>
        <taxon>Pseudomonadati</taxon>
        <taxon>Bacteroidota</taxon>
        <taxon>Cytophagia</taxon>
        <taxon>Cytophagales</taxon>
        <taxon>Reichenbachiellaceae</taxon>
        <taxon>Reichenbachiella</taxon>
    </lineage>
</organism>
<feature type="domain" description="Solute-binding protein family 3/N-terminal" evidence="8">
    <location>
        <begin position="465"/>
        <end position="688"/>
    </location>
</feature>
<evidence type="ECO:0000256" key="3">
    <source>
        <dbReference type="ARBA" id="ARBA00022692"/>
    </source>
</evidence>
<keyword evidence="2" id="KW-0813">Transport</keyword>
<reference evidence="9 10" key="1">
    <citation type="submission" date="2022-10" db="EMBL/GenBank/DDBJ databases">
        <title>Comparative genomics and taxonomic characterization of three novel marine species of genus Reichenbachiella exhibiting antioxidant and polysaccharide degradation activities.</title>
        <authorList>
            <person name="Muhammad N."/>
            <person name="Lee Y.-J."/>
            <person name="Ko J."/>
            <person name="Kim S.-G."/>
        </authorList>
    </citation>
    <scope>NUCLEOTIDE SEQUENCE [LARGE SCALE GENOMIC DNA]</scope>
    <source>
        <strain evidence="9 10">ABR2-5</strain>
    </source>
</reference>
<keyword evidence="6 7" id="KW-0472">Membrane</keyword>
<evidence type="ECO:0000313" key="9">
    <source>
        <dbReference type="EMBL" id="MCV9387789.1"/>
    </source>
</evidence>
<evidence type="ECO:0000259" key="8">
    <source>
        <dbReference type="SMART" id="SM00062"/>
    </source>
</evidence>
<sequence>MKLSTKIIIGLTLGIFAGVFLGEYAAPLEYVGDAFIGLMQMTVLPYILISLLSNLGKVKLIEQKKLIMAAAVTLVFFLVIGLITISLLPFFFPAWESSSFFSTSLVTPQESIDFVKLYIPSNLFGALTNNVVPAVVLFAIIVGVGLNSTKNNKKLIETLETFADALNKANKYIVKLTPIGIFGIAAHTTGTLSLNELGLIQVYIGIYTLAVIVLGLILIPLIVSAVTPFSYKDFLTTPRSSLITIFATGKIIILLPQLIENIQQLFKKYGHEDEEISSSADLIMPLAYPFPNLGTLVIMIFVPFAAWFAGTELSLSDQANFISSVLLSSFVAPIVGIPFLMDILRLPSDIFQLFIVSTAFTDRVRVVLGAIHLFGLAVIAIAYSLDLVKIVWWKLGRAFGITIIFALLFLLPMKLLIGNSFQESFDKYEAFIQMDLEAKRVPQVHQKSDSTYIPQSISVIKEIGYLRVGYVSDALPYVFVNSEQKKVGYDVELMNIFAHEMGIKLKWIQIGRDSIETALNTGMIDIFASGVPVLADKMDLVEYSTPYSELNLALLVADHKRDEYSTLKDLRNRPDAIYATNQSEYMITRIREEIEGIQFQHIASPRPFLKNQTNVDAMFFSAEAGSAWTLVYPGYTVVKPEGLDIKLPVSWIFAKNNLELERFINKWLGLKIYDGTTNRLYERWILGEASKQKEKNWSIIRNVFHWVE</sequence>
<feature type="transmembrane region" description="Helical" evidence="7">
    <location>
        <begin position="391"/>
        <end position="411"/>
    </location>
</feature>
<dbReference type="PANTHER" id="PTHR35936">
    <property type="entry name" value="MEMBRANE-BOUND LYTIC MUREIN TRANSGLYCOSYLASE F"/>
    <property type="match status" value="1"/>
</dbReference>
<dbReference type="Gene3D" id="1.10.3860.10">
    <property type="entry name" value="Sodium:dicarboxylate symporter"/>
    <property type="match status" value="1"/>
</dbReference>
<feature type="transmembrane region" description="Helical" evidence="7">
    <location>
        <begin position="364"/>
        <end position="385"/>
    </location>
</feature>
<comment type="caution">
    <text evidence="9">The sequence shown here is derived from an EMBL/GenBank/DDBJ whole genome shotgun (WGS) entry which is preliminary data.</text>
</comment>
<feature type="transmembrane region" description="Helical" evidence="7">
    <location>
        <begin position="202"/>
        <end position="222"/>
    </location>
</feature>
<gene>
    <name evidence="9" type="ORF">N7U62_13990</name>
</gene>
<evidence type="ECO:0000256" key="6">
    <source>
        <dbReference type="ARBA" id="ARBA00023136"/>
    </source>
</evidence>
<feature type="transmembrane region" description="Helical" evidence="7">
    <location>
        <begin position="286"/>
        <end position="309"/>
    </location>
</feature>
<dbReference type="EMBL" id="JAOYOD010000001">
    <property type="protein sequence ID" value="MCV9387789.1"/>
    <property type="molecule type" value="Genomic_DNA"/>
</dbReference>
<accession>A0ABT3CW98</accession>
<keyword evidence="3 7" id="KW-0812">Transmembrane</keyword>
<evidence type="ECO:0000256" key="2">
    <source>
        <dbReference type="ARBA" id="ARBA00022448"/>
    </source>
</evidence>
<feature type="transmembrane region" description="Helical" evidence="7">
    <location>
        <begin position="35"/>
        <end position="55"/>
    </location>
</feature>
<comment type="subcellular location">
    <subcellularLocation>
        <location evidence="1">Membrane</location>
        <topology evidence="1">Multi-pass membrane protein</topology>
    </subcellularLocation>
</comment>
<proteinExistence type="predicted"/>
<dbReference type="InterPro" id="IPR036458">
    <property type="entry name" value="Na:dicarbo_symporter_sf"/>
</dbReference>
<evidence type="ECO:0000313" key="10">
    <source>
        <dbReference type="Proteomes" id="UP001300692"/>
    </source>
</evidence>
<keyword evidence="4" id="KW-0732">Signal</keyword>
<evidence type="ECO:0000256" key="4">
    <source>
        <dbReference type="ARBA" id="ARBA00022729"/>
    </source>
</evidence>
<feature type="transmembrane region" description="Helical" evidence="7">
    <location>
        <begin position="242"/>
        <end position="259"/>
    </location>
</feature>
<dbReference type="SUPFAM" id="SSF118215">
    <property type="entry name" value="Proton glutamate symport protein"/>
    <property type="match status" value="1"/>
</dbReference>